<evidence type="ECO:0000256" key="1">
    <source>
        <dbReference type="SAM" id="MobiDB-lite"/>
    </source>
</evidence>
<name>A0AAJ0LVU4_9PEZI</name>
<feature type="region of interest" description="Disordered" evidence="1">
    <location>
        <begin position="51"/>
        <end position="84"/>
    </location>
</feature>
<reference evidence="2" key="1">
    <citation type="submission" date="2023-04" db="EMBL/GenBank/DDBJ databases">
        <title>Black Yeasts Isolated from many extreme environments.</title>
        <authorList>
            <person name="Coleine C."/>
            <person name="Stajich J.E."/>
            <person name="Selbmann L."/>
        </authorList>
    </citation>
    <scope>NUCLEOTIDE SEQUENCE</scope>
    <source>
        <strain evidence="2">CCFEE 5312</strain>
    </source>
</reference>
<dbReference type="AlphaFoldDB" id="A0AAJ0LVU4"/>
<proteinExistence type="predicted"/>
<evidence type="ECO:0000313" key="2">
    <source>
        <dbReference type="EMBL" id="KAK3057390.1"/>
    </source>
</evidence>
<keyword evidence="3" id="KW-1185">Reference proteome</keyword>
<feature type="compositionally biased region" description="Basic and acidic residues" evidence="1">
    <location>
        <begin position="65"/>
        <end position="77"/>
    </location>
</feature>
<feature type="compositionally biased region" description="Basic residues" evidence="1">
    <location>
        <begin position="52"/>
        <end position="64"/>
    </location>
</feature>
<organism evidence="2 3">
    <name type="scientific">Extremus antarcticus</name>
    <dbReference type="NCBI Taxonomy" id="702011"/>
    <lineage>
        <taxon>Eukaryota</taxon>
        <taxon>Fungi</taxon>
        <taxon>Dikarya</taxon>
        <taxon>Ascomycota</taxon>
        <taxon>Pezizomycotina</taxon>
        <taxon>Dothideomycetes</taxon>
        <taxon>Dothideomycetidae</taxon>
        <taxon>Mycosphaerellales</taxon>
        <taxon>Extremaceae</taxon>
        <taxon>Extremus</taxon>
    </lineage>
</organism>
<dbReference type="EMBL" id="JAWDJX010000003">
    <property type="protein sequence ID" value="KAK3057390.1"/>
    <property type="molecule type" value="Genomic_DNA"/>
</dbReference>
<gene>
    <name evidence="2" type="ORF">LTR09_001574</name>
</gene>
<dbReference type="Proteomes" id="UP001271007">
    <property type="component" value="Unassembled WGS sequence"/>
</dbReference>
<protein>
    <submittedName>
        <fullName evidence="2">Uncharacterized protein</fullName>
    </submittedName>
</protein>
<comment type="caution">
    <text evidence="2">The sequence shown here is derived from an EMBL/GenBank/DDBJ whole genome shotgun (WGS) entry which is preliminary data.</text>
</comment>
<evidence type="ECO:0000313" key="3">
    <source>
        <dbReference type="Proteomes" id="UP001271007"/>
    </source>
</evidence>
<sequence length="137" mass="15790">MDAEEAPATDTAPAEEALPEYSAANAYKLEQAIRERADLHTELVAPTATIKTLRKRKKRQRAKVKQLEQEESPHLEQQKQALQATTEEIERVQAEKKGIAMKMNRNREVGKALRAEMREDEREMQRLLEAELARRRA</sequence>
<accession>A0AAJ0LVU4</accession>